<protein>
    <submittedName>
        <fullName evidence="1">Folylpolyglutamate synthase</fullName>
    </submittedName>
</protein>
<dbReference type="EMBL" id="AMCI01004397">
    <property type="protein sequence ID" value="EJW98180.1"/>
    <property type="molecule type" value="Genomic_DNA"/>
</dbReference>
<dbReference type="AlphaFoldDB" id="J9CDY9"/>
<proteinExistence type="predicted"/>
<evidence type="ECO:0000313" key="1">
    <source>
        <dbReference type="EMBL" id="EJW98180.1"/>
    </source>
</evidence>
<feature type="non-terminal residue" evidence="1">
    <location>
        <position position="1"/>
    </location>
</feature>
<dbReference type="GO" id="GO:0016881">
    <property type="term" value="F:acid-amino acid ligase activity"/>
    <property type="evidence" value="ECO:0007669"/>
    <property type="project" value="InterPro"/>
</dbReference>
<gene>
    <name evidence="1" type="ORF">EVA_13713</name>
</gene>
<reference evidence="1" key="1">
    <citation type="journal article" date="2012" name="PLoS ONE">
        <title>Gene sets for utilization of primary and secondary nutrition supplies in the distal gut of endangered iberian lynx.</title>
        <authorList>
            <person name="Alcaide M."/>
            <person name="Messina E."/>
            <person name="Richter M."/>
            <person name="Bargiela R."/>
            <person name="Peplies J."/>
            <person name="Huws S.A."/>
            <person name="Newbold C.J."/>
            <person name="Golyshin P.N."/>
            <person name="Simon M.A."/>
            <person name="Lopez G."/>
            <person name="Yakimov M.M."/>
            <person name="Ferrer M."/>
        </authorList>
    </citation>
    <scope>NUCLEOTIDE SEQUENCE</scope>
</reference>
<dbReference type="InterPro" id="IPR036615">
    <property type="entry name" value="Mur_ligase_C_dom_sf"/>
</dbReference>
<dbReference type="SUPFAM" id="SSF53244">
    <property type="entry name" value="MurD-like peptide ligases, peptide-binding domain"/>
    <property type="match status" value="1"/>
</dbReference>
<accession>J9CDY9</accession>
<name>J9CDY9_9ZZZZ</name>
<comment type="caution">
    <text evidence="1">The sequence shown here is derived from an EMBL/GenBank/DDBJ whole genome shotgun (WGS) entry which is preliminary data.</text>
</comment>
<sequence length="71" mass="7491">TQAAIERAMPAEEFAKMAAGHGLVGSVYPSVKEAVRKALQIASGNDLIFIGGSTFIVADALPLFINDDKQE</sequence>
<dbReference type="Gene3D" id="3.90.190.20">
    <property type="entry name" value="Mur ligase, C-terminal domain"/>
    <property type="match status" value="1"/>
</dbReference>
<organism evidence="1">
    <name type="scientific">gut metagenome</name>
    <dbReference type="NCBI Taxonomy" id="749906"/>
    <lineage>
        <taxon>unclassified sequences</taxon>
        <taxon>metagenomes</taxon>
        <taxon>organismal metagenomes</taxon>
    </lineage>
</organism>